<dbReference type="EMBL" id="JAKKSL010000005">
    <property type="protein sequence ID" value="MCI2285463.1"/>
    <property type="molecule type" value="Genomic_DNA"/>
</dbReference>
<dbReference type="RefSeq" id="WP_242288344.1">
    <property type="nucleotide sequence ID" value="NZ_JAKKSL010000005.1"/>
</dbReference>
<dbReference type="Gene3D" id="3.40.50.300">
    <property type="entry name" value="P-loop containing nucleotide triphosphate hydrolases"/>
    <property type="match status" value="1"/>
</dbReference>
<name>A0ABS9X5F9_9GAMM</name>
<comment type="caution">
    <text evidence="1">The sequence shown here is derived from an EMBL/GenBank/DDBJ whole genome shotgun (WGS) entry which is preliminary data.</text>
</comment>
<evidence type="ECO:0008006" key="3">
    <source>
        <dbReference type="Google" id="ProtNLM"/>
    </source>
</evidence>
<dbReference type="InterPro" id="IPR027417">
    <property type="entry name" value="P-loop_NTPase"/>
</dbReference>
<accession>A0ABS9X5F9</accession>
<evidence type="ECO:0000313" key="1">
    <source>
        <dbReference type="EMBL" id="MCI2285463.1"/>
    </source>
</evidence>
<keyword evidence="2" id="KW-1185">Reference proteome</keyword>
<dbReference type="Proteomes" id="UP001139646">
    <property type="component" value="Unassembled WGS sequence"/>
</dbReference>
<evidence type="ECO:0000313" key="2">
    <source>
        <dbReference type="Proteomes" id="UP001139646"/>
    </source>
</evidence>
<organism evidence="1 2">
    <name type="scientific">Colwellia maritima</name>
    <dbReference type="NCBI Taxonomy" id="2912588"/>
    <lineage>
        <taxon>Bacteria</taxon>
        <taxon>Pseudomonadati</taxon>
        <taxon>Pseudomonadota</taxon>
        <taxon>Gammaproteobacteria</taxon>
        <taxon>Alteromonadales</taxon>
        <taxon>Colwelliaceae</taxon>
        <taxon>Colwellia</taxon>
    </lineage>
</organism>
<sequence length="339" mass="37877">MNPLFKLPLHGVFSTPFCGSAKHNLPIEIALDFTSEPRNNLSEPIQPIWTMVDKGERYHSEVSLYKSNFHDNDINNSYTLHVNCQGKGSFNISPKAITINWQAQGTGADHYFQTLAIALNLELNNVLCIHANALAYKEKAIAIVAPSRTGKTTLTAALSQQGFALMTDDMVALHKVTGGYKIYPSWPVARMWPDSLNAIAFEENEEHQKVHENFEKRIVNLAKTKAVEFCDQPKKLHVIYLLNRLPREQKNAQKNEQQNAQNSNTPIGEIIPIGSAQALIILLQNSILGSCYSALGLEKSRVKAFSTLLENIAFKQINYQSGKEHLNAIGELIKKDLRA</sequence>
<proteinExistence type="predicted"/>
<reference evidence="1" key="1">
    <citation type="submission" date="2022-01" db="EMBL/GenBank/DDBJ databases">
        <title>Colwellia maritima, isolated from seawater.</title>
        <authorList>
            <person name="Kristyanto S."/>
            <person name="Jung J."/>
            <person name="Jeon C.O."/>
        </authorList>
    </citation>
    <scope>NUCLEOTIDE SEQUENCE</scope>
    <source>
        <strain evidence="1">MSW7</strain>
    </source>
</reference>
<dbReference type="SUPFAM" id="SSF53795">
    <property type="entry name" value="PEP carboxykinase-like"/>
    <property type="match status" value="1"/>
</dbReference>
<protein>
    <recommendedName>
        <fullName evidence="3">HPr kinase</fullName>
    </recommendedName>
</protein>
<gene>
    <name evidence="1" type="ORF">L3081_21290</name>
</gene>